<dbReference type="EMBL" id="VSSQ01079181">
    <property type="protein sequence ID" value="MPN28770.1"/>
    <property type="molecule type" value="Genomic_DNA"/>
</dbReference>
<reference evidence="2" key="1">
    <citation type="submission" date="2019-08" db="EMBL/GenBank/DDBJ databases">
        <authorList>
            <person name="Kucharzyk K."/>
            <person name="Murdoch R.W."/>
            <person name="Higgins S."/>
            <person name="Loffler F."/>
        </authorList>
    </citation>
    <scope>NUCLEOTIDE SEQUENCE</scope>
</reference>
<accession>A0A645GRA4</accession>
<protein>
    <submittedName>
        <fullName evidence="2">Uncharacterized protein</fullName>
    </submittedName>
</protein>
<feature type="transmembrane region" description="Helical" evidence="1">
    <location>
        <begin position="37"/>
        <end position="54"/>
    </location>
</feature>
<gene>
    <name evidence="2" type="ORF">SDC9_176215</name>
</gene>
<dbReference type="AlphaFoldDB" id="A0A645GRA4"/>
<evidence type="ECO:0000256" key="1">
    <source>
        <dbReference type="SAM" id="Phobius"/>
    </source>
</evidence>
<feature type="transmembrane region" description="Helical" evidence="1">
    <location>
        <begin position="12"/>
        <end position="31"/>
    </location>
</feature>
<sequence>MKIRNLPWGLRAALILLLAMGEVVLGVFLGMDVAGVSFSWAILPPLFLTAFLMPEEFQPRK</sequence>
<keyword evidence="1" id="KW-0472">Membrane</keyword>
<evidence type="ECO:0000313" key="2">
    <source>
        <dbReference type="EMBL" id="MPN28770.1"/>
    </source>
</evidence>
<comment type="caution">
    <text evidence="2">The sequence shown here is derived from an EMBL/GenBank/DDBJ whole genome shotgun (WGS) entry which is preliminary data.</text>
</comment>
<organism evidence="2">
    <name type="scientific">bioreactor metagenome</name>
    <dbReference type="NCBI Taxonomy" id="1076179"/>
    <lineage>
        <taxon>unclassified sequences</taxon>
        <taxon>metagenomes</taxon>
        <taxon>ecological metagenomes</taxon>
    </lineage>
</organism>
<keyword evidence="1" id="KW-0812">Transmembrane</keyword>
<proteinExistence type="predicted"/>
<keyword evidence="1" id="KW-1133">Transmembrane helix</keyword>
<name>A0A645GRA4_9ZZZZ</name>